<gene>
    <name evidence="2" type="ORF">D9758_014145</name>
</gene>
<dbReference type="AlphaFoldDB" id="A0A8H5FPX4"/>
<organism evidence="2 3">
    <name type="scientific">Tetrapyrgos nigripes</name>
    <dbReference type="NCBI Taxonomy" id="182062"/>
    <lineage>
        <taxon>Eukaryota</taxon>
        <taxon>Fungi</taxon>
        <taxon>Dikarya</taxon>
        <taxon>Basidiomycota</taxon>
        <taxon>Agaricomycotina</taxon>
        <taxon>Agaricomycetes</taxon>
        <taxon>Agaricomycetidae</taxon>
        <taxon>Agaricales</taxon>
        <taxon>Marasmiineae</taxon>
        <taxon>Marasmiaceae</taxon>
        <taxon>Tetrapyrgos</taxon>
    </lineage>
</organism>
<evidence type="ECO:0000313" key="3">
    <source>
        <dbReference type="Proteomes" id="UP000559256"/>
    </source>
</evidence>
<sequence length="485" mass="55569">MIPSISFFLPMPPKSTLDLDPLGDPTLTQEERMDYAVRAMEEDPRRSQRTVAKFYEVPRATLGTRLKGIWLRKEAHEHEQNLSNAQEEIMVEWAKVRARRGVPMSLALLGSYAAHALNQKTVNDHFDLLESTIKEFNIDPEHMWNMDEKGIQLGIGRRIAALVDREQKSVYSVQSGNRMKRDLRWAENNPNNASISISPNGWTDQELGSMWLEKDFEPNTRPNPELKHSHGILPAQRSIDIDKYNLLFYFATARASAFQVDTIIASFVKCGIHPLNRHIISPEMYEPSKLTTTKSALPIGPRFPTFLTPVLSKNVSSSSDSSENLPPAVTGLRLELPQKSRSHASRETLLAENDHLRSLMEKCVEGMSEMYAHMKLMEVENADLRKRAFDRTTKKKAVYFEGARLMTSLEMLEALARSAWGKWMKEVFTEAQPCFKEIKNRLKAYEKGLADAQKEIDRQKVKEKKEREREEKKAERARVAAENKE</sequence>
<keyword evidence="3" id="KW-1185">Reference proteome</keyword>
<protein>
    <recommendedName>
        <fullName evidence="4">HTH psq-type domain-containing protein</fullName>
    </recommendedName>
</protein>
<name>A0A8H5FPX4_9AGAR</name>
<dbReference type="EMBL" id="JAACJM010000124">
    <property type="protein sequence ID" value="KAF5344472.1"/>
    <property type="molecule type" value="Genomic_DNA"/>
</dbReference>
<dbReference type="SUPFAM" id="SSF46689">
    <property type="entry name" value="Homeodomain-like"/>
    <property type="match status" value="1"/>
</dbReference>
<dbReference type="InterPro" id="IPR009057">
    <property type="entry name" value="Homeodomain-like_sf"/>
</dbReference>
<evidence type="ECO:0000313" key="2">
    <source>
        <dbReference type="EMBL" id="KAF5344472.1"/>
    </source>
</evidence>
<reference evidence="2 3" key="1">
    <citation type="journal article" date="2020" name="ISME J.">
        <title>Uncovering the hidden diversity of litter-decomposition mechanisms in mushroom-forming fungi.</title>
        <authorList>
            <person name="Floudas D."/>
            <person name="Bentzer J."/>
            <person name="Ahren D."/>
            <person name="Johansson T."/>
            <person name="Persson P."/>
            <person name="Tunlid A."/>
        </authorList>
    </citation>
    <scope>NUCLEOTIDE SEQUENCE [LARGE SCALE GENOMIC DNA]</scope>
    <source>
        <strain evidence="2 3">CBS 291.85</strain>
    </source>
</reference>
<dbReference type="Proteomes" id="UP000559256">
    <property type="component" value="Unassembled WGS sequence"/>
</dbReference>
<proteinExistence type="predicted"/>
<feature type="region of interest" description="Disordered" evidence="1">
    <location>
        <begin position="458"/>
        <end position="485"/>
    </location>
</feature>
<comment type="caution">
    <text evidence="2">The sequence shown here is derived from an EMBL/GenBank/DDBJ whole genome shotgun (WGS) entry which is preliminary data.</text>
</comment>
<accession>A0A8H5FPX4</accession>
<evidence type="ECO:0008006" key="4">
    <source>
        <dbReference type="Google" id="ProtNLM"/>
    </source>
</evidence>
<dbReference type="OrthoDB" id="3265672at2759"/>
<evidence type="ECO:0000256" key="1">
    <source>
        <dbReference type="SAM" id="MobiDB-lite"/>
    </source>
</evidence>